<name>A0AAP0IMT7_9MAGN</name>
<dbReference type="AlphaFoldDB" id="A0AAP0IMT7"/>
<feature type="compositionally biased region" description="Acidic residues" evidence="1">
    <location>
        <begin position="64"/>
        <end position="73"/>
    </location>
</feature>
<gene>
    <name evidence="2" type="ORF">Scep_016425</name>
</gene>
<feature type="region of interest" description="Disordered" evidence="1">
    <location>
        <begin position="15"/>
        <end position="103"/>
    </location>
</feature>
<organism evidence="2 3">
    <name type="scientific">Stephania cephalantha</name>
    <dbReference type="NCBI Taxonomy" id="152367"/>
    <lineage>
        <taxon>Eukaryota</taxon>
        <taxon>Viridiplantae</taxon>
        <taxon>Streptophyta</taxon>
        <taxon>Embryophyta</taxon>
        <taxon>Tracheophyta</taxon>
        <taxon>Spermatophyta</taxon>
        <taxon>Magnoliopsida</taxon>
        <taxon>Ranunculales</taxon>
        <taxon>Menispermaceae</taxon>
        <taxon>Menispermoideae</taxon>
        <taxon>Cissampelideae</taxon>
        <taxon>Stephania</taxon>
    </lineage>
</organism>
<accession>A0AAP0IMT7</accession>
<dbReference type="Proteomes" id="UP001419268">
    <property type="component" value="Unassembled WGS sequence"/>
</dbReference>
<comment type="caution">
    <text evidence="2">The sequence shown here is derived from an EMBL/GenBank/DDBJ whole genome shotgun (WGS) entry which is preliminary data.</text>
</comment>
<evidence type="ECO:0000313" key="3">
    <source>
        <dbReference type="Proteomes" id="UP001419268"/>
    </source>
</evidence>
<feature type="compositionally biased region" description="Acidic residues" evidence="1">
    <location>
        <begin position="24"/>
        <end position="36"/>
    </location>
</feature>
<sequence length="172" mass="19220">MKHKMTRPWKIRYGLMKKLGDREAGDEEADGEGNEGSDDKAQGGEEGADLDIAYEDEKVGEYQHDDDDDEDVDDHDKCADGGNEEGAANRVGDHEGQGAETRIGRSISSKIVAAQMRIEAKNMAHFENHLSQALRGFERQFSSNLNLNYTTFDSRVDKFEARMLAHGAELRK</sequence>
<reference evidence="2 3" key="1">
    <citation type="submission" date="2024-01" db="EMBL/GenBank/DDBJ databases">
        <title>Genome assemblies of Stephania.</title>
        <authorList>
            <person name="Yang L."/>
        </authorList>
    </citation>
    <scope>NUCLEOTIDE SEQUENCE [LARGE SCALE GENOMIC DNA]</scope>
    <source>
        <strain evidence="2">JXDWG</strain>
        <tissue evidence="2">Leaf</tissue>
    </source>
</reference>
<evidence type="ECO:0000313" key="2">
    <source>
        <dbReference type="EMBL" id="KAK9118332.1"/>
    </source>
</evidence>
<evidence type="ECO:0000256" key="1">
    <source>
        <dbReference type="SAM" id="MobiDB-lite"/>
    </source>
</evidence>
<protein>
    <submittedName>
        <fullName evidence="2">Uncharacterized protein</fullName>
    </submittedName>
</protein>
<keyword evidence="3" id="KW-1185">Reference proteome</keyword>
<dbReference type="EMBL" id="JBBNAG010000007">
    <property type="protein sequence ID" value="KAK9118332.1"/>
    <property type="molecule type" value="Genomic_DNA"/>
</dbReference>
<proteinExistence type="predicted"/>